<protein>
    <submittedName>
        <fullName evidence="11">Amino acid ABC transporter permease</fullName>
    </submittedName>
</protein>
<evidence type="ECO:0000256" key="1">
    <source>
        <dbReference type="ARBA" id="ARBA00004429"/>
    </source>
</evidence>
<evidence type="ECO:0000256" key="4">
    <source>
        <dbReference type="ARBA" id="ARBA00022475"/>
    </source>
</evidence>
<feature type="domain" description="ABC transmembrane type-1" evidence="10">
    <location>
        <begin position="21"/>
        <end position="223"/>
    </location>
</feature>
<keyword evidence="13" id="KW-1185">Reference proteome</keyword>
<reference evidence="12 13" key="1">
    <citation type="submission" date="2016-02" db="EMBL/GenBank/DDBJ databases">
        <title>Draft genome sequence of Hydrogenophaga sp. LPB0072.</title>
        <authorList>
            <person name="Shin S.-K."/>
            <person name="Yi H."/>
        </authorList>
    </citation>
    <scope>NUCLEOTIDE SEQUENCE [LARGE SCALE GENOMIC DNA]</scope>
    <source>
        <strain evidence="12 13">LPB0072</strain>
    </source>
</reference>
<dbReference type="InterPro" id="IPR035906">
    <property type="entry name" value="MetI-like_sf"/>
</dbReference>
<evidence type="ECO:0000259" key="10">
    <source>
        <dbReference type="PROSITE" id="PS50928"/>
    </source>
</evidence>
<dbReference type="AlphaFoldDB" id="A0A163CET5"/>
<dbReference type="PANTHER" id="PTHR30614">
    <property type="entry name" value="MEMBRANE COMPONENT OF AMINO ACID ABC TRANSPORTER"/>
    <property type="match status" value="1"/>
</dbReference>
<dbReference type="EMBL" id="CP017476">
    <property type="protein sequence ID" value="AOW13419.1"/>
    <property type="molecule type" value="Genomic_DNA"/>
</dbReference>
<evidence type="ECO:0000256" key="2">
    <source>
        <dbReference type="ARBA" id="ARBA00010072"/>
    </source>
</evidence>
<dbReference type="Gene3D" id="1.10.3720.10">
    <property type="entry name" value="MetI-like"/>
    <property type="match status" value="1"/>
</dbReference>
<dbReference type="GO" id="GO:0006865">
    <property type="term" value="P:amino acid transport"/>
    <property type="evidence" value="ECO:0007669"/>
    <property type="project" value="TreeGrafter"/>
</dbReference>
<evidence type="ECO:0000313" key="12">
    <source>
        <dbReference type="EMBL" id="OAD41708.1"/>
    </source>
</evidence>
<comment type="similarity">
    <text evidence="2">Belongs to the binding-protein-dependent transport system permease family. HisMQ subfamily.</text>
</comment>
<proteinExistence type="inferred from homology"/>
<feature type="transmembrane region" description="Helical" evidence="9">
    <location>
        <begin position="20"/>
        <end position="45"/>
    </location>
</feature>
<dbReference type="STRING" id="1763535.LPB072_11730"/>
<evidence type="ECO:0000256" key="6">
    <source>
        <dbReference type="ARBA" id="ARBA00022692"/>
    </source>
</evidence>
<dbReference type="Proteomes" id="UP000185657">
    <property type="component" value="Unassembled WGS sequence"/>
</dbReference>
<keyword evidence="7 9" id="KW-1133">Transmembrane helix</keyword>
<name>A0A163CET5_9BURK</name>
<dbReference type="Proteomes" id="UP000185680">
    <property type="component" value="Chromosome"/>
</dbReference>
<dbReference type="NCBIfam" id="TIGR01726">
    <property type="entry name" value="HEQRo_perm_3TM"/>
    <property type="match status" value="1"/>
</dbReference>
<keyword evidence="5" id="KW-0997">Cell inner membrane</keyword>
<evidence type="ECO:0000313" key="11">
    <source>
        <dbReference type="EMBL" id="AOW13419.1"/>
    </source>
</evidence>
<dbReference type="InterPro" id="IPR043429">
    <property type="entry name" value="ArtM/GltK/GlnP/TcyL/YhdX-like"/>
</dbReference>
<dbReference type="InterPro" id="IPR000515">
    <property type="entry name" value="MetI-like"/>
</dbReference>
<gene>
    <name evidence="11" type="ORF">LPB072_11730</name>
    <name evidence="12" type="ORF">LPB72_10350</name>
</gene>
<accession>A0A163CET5</accession>
<comment type="subcellular location">
    <subcellularLocation>
        <location evidence="1">Cell inner membrane</location>
        <topology evidence="1">Multi-pass membrane protein</topology>
    </subcellularLocation>
    <subcellularLocation>
        <location evidence="9">Cell membrane</location>
        <topology evidence="9">Multi-pass membrane protein</topology>
    </subcellularLocation>
</comment>
<evidence type="ECO:0000256" key="3">
    <source>
        <dbReference type="ARBA" id="ARBA00022448"/>
    </source>
</evidence>
<keyword evidence="4" id="KW-1003">Cell membrane</keyword>
<dbReference type="Pfam" id="PF00528">
    <property type="entry name" value="BPD_transp_1"/>
    <property type="match status" value="1"/>
</dbReference>
<organism evidence="11 14">
    <name type="scientific">Hydrogenophaga crassostreae</name>
    <dbReference type="NCBI Taxonomy" id="1763535"/>
    <lineage>
        <taxon>Bacteria</taxon>
        <taxon>Pseudomonadati</taxon>
        <taxon>Pseudomonadota</taxon>
        <taxon>Betaproteobacteria</taxon>
        <taxon>Burkholderiales</taxon>
        <taxon>Comamonadaceae</taxon>
        <taxon>Hydrogenophaga</taxon>
    </lineage>
</organism>
<evidence type="ECO:0000256" key="8">
    <source>
        <dbReference type="ARBA" id="ARBA00023136"/>
    </source>
</evidence>
<evidence type="ECO:0000313" key="14">
    <source>
        <dbReference type="Proteomes" id="UP000185680"/>
    </source>
</evidence>
<evidence type="ECO:0000256" key="9">
    <source>
        <dbReference type="RuleBase" id="RU363032"/>
    </source>
</evidence>
<evidence type="ECO:0000313" key="13">
    <source>
        <dbReference type="Proteomes" id="UP000185657"/>
    </source>
</evidence>
<keyword evidence="6 9" id="KW-0812">Transmembrane</keyword>
<reference evidence="11 14" key="2">
    <citation type="submission" date="2016-10" db="EMBL/GenBank/DDBJ databases">
        <title>Hydorgenophaga sp. LPB0072 isolated from gastropod.</title>
        <authorList>
            <person name="Kim E."/>
            <person name="Yi H."/>
        </authorList>
    </citation>
    <scope>NUCLEOTIDE SEQUENCE [LARGE SCALE GENOMIC DNA]</scope>
    <source>
        <strain evidence="11 14">LPB0072</strain>
    </source>
</reference>
<feature type="transmembrane region" description="Helical" evidence="9">
    <location>
        <begin position="205"/>
        <end position="226"/>
    </location>
</feature>
<evidence type="ECO:0000256" key="7">
    <source>
        <dbReference type="ARBA" id="ARBA00022989"/>
    </source>
</evidence>
<dbReference type="SUPFAM" id="SSF161098">
    <property type="entry name" value="MetI-like"/>
    <property type="match status" value="1"/>
</dbReference>
<dbReference type="PANTHER" id="PTHR30614:SF10">
    <property type="entry name" value="ARGININE ABC TRANSPORTER PERMEASE PROTEIN ARTM"/>
    <property type="match status" value="1"/>
</dbReference>
<dbReference type="EMBL" id="LVWD01000013">
    <property type="protein sequence ID" value="OAD41708.1"/>
    <property type="molecule type" value="Genomic_DNA"/>
</dbReference>
<dbReference type="CDD" id="cd06261">
    <property type="entry name" value="TM_PBP2"/>
    <property type="match status" value="1"/>
</dbReference>
<feature type="transmembrane region" description="Helical" evidence="9">
    <location>
        <begin position="168"/>
        <end position="185"/>
    </location>
</feature>
<sequence length="239" mass="27347">MMDKFAIIFEPQNLHLYWVGFWATMQLLAVSLVAGGLLTLPLTLMRVSSNRWVSGPVWLFTYVIRGTPLLIQVYFIYYGIAQLEWVQALWDTTWPLTWFKEPFFCAVLAFTLNTSAYTIEMLAGAIKETPAGEIEAAQAAGFSKWNMMFRLVLPSALRRTLPGYSNEVVMMLHATSLASVVPALYDLTNAAYAIYKTYYLAFQPFIAVAVLYFILTFALVYVFRLLERRFLAYLKPRAH</sequence>
<dbReference type="PROSITE" id="PS50928">
    <property type="entry name" value="ABC_TM1"/>
    <property type="match status" value="1"/>
</dbReference>
<feature type="transmembrane region" description="Helical" evidence="9">
    <location>
        <begin position="57"/>
        <end position="81"/>
    </location>
</feature>
<dbReference type="GO" id="GO:0022857">
    <property type="term" value="F:transmembrane transporter activity"/>
    <property type="evidence" value="ECO:0007669"/>
    <property type="project" value="InterPro"/>
</dbReference>
<keyword evidence="8 9" id="KW-0472">Membrane</keyword>
<keyword evidence="3 9" id="KW-0813">Transport</keyword>
<dbReference type="KEGG" id="hyl:LPB072_11730"/>
<dbReference type="GO" id="GO:0043190">
    <property type="term" value="C:ATP-binding cassette (ABC) transporter complex"/>
    <property type="evidence" value="ECO:0007669"/>
    <property type="project" value="InterPro"/>
</dbReference>
<dbReference type="InterPro" id="IPR010065">
    <property type="entry name" value="AA_ABC_transptr_permease_3TM"/>
</dbReference>
<evidence type="ECO:0000256" key="5">
    <source>
        <dbReference type="ARBA" id="ARBA00022519"/>
    </source>
</evidence>